<dbReference type="GeneID" id="97181883"/>
<evidence type="ECO:0000313" key="1">
    <source>
        <dbReference type="EMBL" id="SPZ83629.1"/>
    </source>
</evidence>
<protein>
    <submittedName>
        <fullName evidence="1">Uncharacterized protein</fullName>
    </submittedName>
</protein>
<dbReference type="EMBL" id="UAUU01000002">
    <property type="protein sequence ID" value="SPZ83629.1"/>
    <property type="molecule type" value="Genomic_DNA"/>
</dbReference>
<proteinExistence type="predicted"/>
<dbReference type="Proteomes" id="UP000251241">
    <property type="component" value="Unassembled WGS sequence"/>
</dbReference>
<reference evidence="1 2" key="1">
    <citation type="submission" date="2018-06" db="EMBL/GenBank/DDBJ databases">
        <authorList>
            <consortium name="Pathogen Informatics"/>
            <person name="Doyle S."/>
        </authorList>
    </citation>
    <scope>NUCLEOTIDE SEQUENCE [LARGE SCALE GENOMIC DNA]</scope>
    <source>
        <strain evidence="1 2">NCTC11343</strain>
    </source>
</reference>
<name>A0A2X2KMG6_SPHMU</name>
<dbReference type="AlphaFoldDB" id="A0A2X2KMG6"/>
<sequence>MNKLTVFEMALLFALAEKYPVLYTHIDKIYVGERECTGMGQYVFLKYYDENDILPISEDILSVDKIIITEGLEIGIGFIGNIENFKLVNLELFVYGSNDWDCVFQNFFLKDLKDL</sequence>
<organism evidence="1 2">
    <name type="scientific">Sphingobacterium multivorum</name>
    <dbReference type="NCBI Taxonomy" id="28454"/>
    <lineage>
        <taxon>Bacteria</taxon>
        <taxon>Pseudomonadati</taxon>
        <taxon>Bacteroidota</taxon>
        <taxon>Sphingobacteriia</taxon>
        <taxon>Sphingobacteriales</taxon>
        <taxon>Sphingobacteriaceae</taxon>
        <taxon>Sphingobacterium</taxon>
    </lineage>
</organism>
<gene>
    <name evidence="1" type="ORF">NCTC11343_00148</name>
</gene>
<dbReference type="RefSeq" id="WP_112373525.1">
    <property type="nucleotide sequence ID" value="NZ_CP069793.1"/>
</dbReference>
<accession>A0A2X2KMG6</accession>
<evidence type="ECO:0000313" key="2">
    <source>
        <dbReference type="Proteomes" id="UP000251241"/>
    </source>
</evidence>